<dbReference type="InterPro" id="IPR050832">
    <property type="entry name" value="Bact_Acetyltransf"/>
</dbReference>
<dbReference type="RefSeq" id="WP_046327434.1">
    <property type="nucleotide sequence ID" value="NZ_CP084389.1"/>
</dbReference>
<organism evidence="4 5">
    <name type="scientific">Lactobacillus helsingborgensis</name>
    <dbReference type="NCBI Taxonomy" id="1218494"/>
    <lineage>
        <taxon>Bacteria</taxon>
        <taxon>Bacillati</taxon>
        <taxon>Bacillota</taxon>
        <taxon>Bacilli</taxon>
        <taxon>Lactobacillales</taxon>
        <taxon>Lactobacillaceae</taxon>
        <taxon>Lactobacillus</taxon>
    </lineage>
</organism>
<dbReference type="CDD" id="cd04301">
    <property type="entry name" value="NAT_SF"/>
    <property type="match status" value="1"/>
</dbReference>
<dbReference type="Pfam" id="PF00583">
    <property type="entry name" value="Acetyltransf_1"/>
    <property type="match status" value="1"/>
</dbReference>
<evidence type="ECO:0000256" key="1">
    <source>
        <dbReference type="ARBA" id="ARBA00022679"/>
    </source>
</evidence>
<evidence type="ECO:0000313" key="5">
    <source>
        <dbReference type="Proteomes" id="UP001164557"/>
    </source>
</evidence>
<dbReference type="Gene3D" id="3.40.630.30">
    <property type="match status" value="1"/>
</dbReference>
<dbReference type="PANTHER" id="PTHR43877:SF1">
    <property type="entry name" value="ACETYLTRANSFERASE"/>
    <property type="match status" value="1"/>
</dbReference>
<dbReference type="SUPFAM" id="SSF55729">
    <property type="entry name" value="Acyl-CoA N-acyltransferases (Nat)"/>
    <property type="match status" value="1"/>
</dbReference>
<dbReference type="GO" id="GO:0008999">
    <property type="term" value="F:protein-N-terminal-alanine acetyltransferase activity"/>
    <property type="evidence" value="ECO:0007669"/>
    <property type="project" value="UniProtKB-EC"/>
</dbReference>
<dbReference type="GO" id="GO:0005840">
    <property type="term" value="C:ribosome"/>
    <property type="evidence" value="ECO:0007669"/>
    <property type="project" value="UniProtKB-KW"/>
</dbReference>
<dbReference type="EMBL" id="CP084389">
    <property type="protein sequence ID" value="UZX29171.1"/>
    <property type="molecule type" value="Genomic_DNA"/>
</dbReference>
<gene>
    <name evidence="4" type="primary">rimI</name>
    <name evidence="4" type="ORF">LDX53_06215</name>
</gene>
<proteinExistence type="predicted"/>
<dbReference type="InterPro" id="IPR006464">
    <property type="entry name" value="AcTrfase_RimI/Ard1"/>
</dbReference>
<dbReference type="NCBIfam" id="TIGR01575">
    <property type="entry name" value="rimI"/>
    <property type="match status" value="1"/>
</dbReference>
<dbReference type="InterPro" id="IPR016181">
    <property type="entry name" value="Acyl_CoA_acyltransferase"/>
</dbReference>
<keyword evidence="1 4" id="KW-0808">Transferase</keyword>
<feature type="domain" description="N-acetyltransferase" evidence="3">
    <location>
        <begin position="35"/>
        <end position="181"/>
    </location>
</feature>
<dbReference type="InterPro" id="IPR000182">
    <property type="entry name" value="GNAT_dom"/>
</dbReference>
<accession>A0AA47B2Z8</accession>
<reference evidence="4" key="1">
    <citation type="submission" date="2021-09" db="EMBL/GenBank/DDBJ databases">
        <title>Lactobacillus species from Apis mellifera, Switzerland.</title>
        <authorList>
            <person name="Pfister J."/>
            <person name="Brown A."/>
            <person name="Neumann P."/>
            <person name="Collaud A."/>
            <person name="Retschnig G."/>
            <person name="Perreten V."/>
        </authorList>
    </citation>
    <scope>NUCLEOTIDE SEQUENCE</scope>
    <source>
        <strain evidence="4">IBH002</strain>
    </source>
</reference>
<name>A0AA47B2Z8_9LACO</name>
<keyword evidence="4" id="KW-0689">Ribosomal protein</keyword>
<protein>
    <submittedName>
        <fullName evidence="4">Ribosomal protein S18-alanine N-acetyltransferase</fullName>
        <ecNumber evidence="4">2.3.1.266</ecNumber>
    </submittedName>
</protein>
<dbReference type="AlphaFoldDB" id="A0AA47B2Z8"/>
<evidence type="ECO:0000313" key="4">
    <source>
        <dbReference type="EMBL" id="UZX29171.1"/>
    </source>
</evidence>
<dbReference type="EC" id="2.3.1.266" evidence="4"/>
<dbReference type="PROSITE" id="PS51186">
    <property type="entry name" value="GNAT"/>
    <property type="match status" value="1"/>
</dbReference>
<keyword evidence="4" id="KW-0687">Ribonucleoprotein</keyword>
<evidence type="ECO:0000259" key="3">
    <source>
        <dbReference type="PROSITE" id="PS51186"/>
    </source>
</evidence>
<dbReference type="PANTHER" id="PTHR43877">
    <property type="entry name" value="AMINOALKYLPHOSPHONATE N-ACETYLTRANSFERASE-RELATED-RELATED"/>
    <property type="match status" value="1"/>
</dbReference>
<keyword evidence="2 4" id="KW-0012">Acyltransferase</keyword>
<dbReference type="Proteomes" id="UP001164557">
    <property type="component" value="Chromosome"/>
</dbReference>
<evidence type="ECO:0000256" key="2">
    <source>
        <dbReference type="ARBA" id="ARBA00023315"/>
    </source>
</evidence>
<sequence length="183" mass="21084">MWKKFNFFRSFLLSREQERKIRFAPTKITINDSVLDIRKAEPKDIAALVVLEKSLYQGQTPWTMSIFQTELTKVNALYIVVAHSNILLAVIGIRFNRSEAHVTILMVDSAWQKLGLGTYLMNLAIDIAKNKKCKELSLEVRADNLAAQNLYQKLGFVVTFIWPNYYQDSHQNGLNMVLKLTDD</sequence>
<keyword evidence="5" id="KW-1185">Reference proteome</keyword>